<name>A0AAE0NB16_9PEZI</name>
<dbReference type="AlphaFoldDB" id="A0AAE0NB16"/>
<feature type="region of interest" description="Disordered" evidence="1">
    <location>
        <begin position="167"/>
        <end position="188"/>
    </location>
</feature>
<reference evidence="3" key="1">
    <citation type="journal article" date="2023" name="Mol. Phylogenet. Evol.">
        <title>Genome-scale phylogeny and comparative genomics of the fungal order Sordariales.</title>
        <authorList>
            <person name="Hensen N."/>
            <person name="Bonometti L."/>
            <person name="Westerberg I."/>
            <person name="Brannstrom I.O."/>
            <person name="Guillou S."/>
            <person name="Cros-Aarteil S."/>
            <person name="Calhoun S."/>
            <person name="Haridas S."/>
            <person name="Kuo A."/>
            <person name="Mondo S."/>
            <person name="Pangilinan J."/>
            <person name="Riley R."/>
            <person name="LaButti K."/>
            <person name="Andreopoulos B."/>
            <person name="Lipzen A."/>
            <person name="Chen C."/>
            <person name="Yan M."/>
            <person name="Daum C."/>
            <person name="Ng V."/>
            <person name="Clum A."/>
            <person name="Steindorff A."/>
            <person name="Ohm R.A."/>
            <person name="Martin F."/>
            <person name="Silar P."/>
            <person name="Natvig D.O."/>
            <person name="Lalanne C."/>
            <person name="Gautier V."/>
            <person name="Ament-Velasquez S.L."/>
            <person name="Kruys A."/>
            <person name="Hutchinson M.I."/>
            <person name="Powell A.J."/>
            <person name="Barry K."/>
            <person name="Miller A.N."/>
            <person name="Grigoriev I.V."/>
            <person name="Debuchy R."/>
            <person name="Gladieux P."/>
            <person name="Hiltunen Thoren M."/>
            <person name="Johannesson H."/>
        </authorList>
    </citation>
    <scope>NUCLEOTIDE SEQUENCE</scope>
    <source>
        <strain evidence="3">CBS 958.72</strain>
    </source>
</reference>
<accession>A0AAE0NB16</accession>
<organism evidence="3 4">
    <name type="scientific">Lasiosphaeria ovina</name>
    <dbReference type="NCBI Taxonomy" id="92902"/>
    <lineage>
        <taxon>Eukaryota</taxon>
        <taxon>Fungi</taxon>
        <taxon>Dikarya</taxon>
        <taxon>Ascomycota</taxon>
        <taxon>Pezizomycotina</taxon>
        <taxon>Sordariomycetes</taxon>
        <taxon>Sordariomycetidae</taxon>
        <taxon>Sordariales</taxon>
        <taxon>Lasiosphaeriaceae</taxon>
        <taxon>Lasiosphaeria</taxon>
    </lineage>
</organism>
<sequence length="188" mass="20028">MAFVQCRNRMAGNIRRVTTIINGFRVPCFCGFNLLQTLHSSIPAQMTPRRTYGRLLYGYIIWASLPYLLCISSLGFAHTIIDTDQVPKVGAAEAAGLIAGFPQKVTVMHCAGMLNSELTLPGLLRGSFWVTVDLDAGGVVVVFAVTDKGSLNQPASPASAFVRLIKLTHPPPPSPSPSSLGSEAAGTQ</sequence>
<keyword evidence="4" id="KW-1185">Reference proteome</keyword>
<gene>
    <name evidence="3" type="ORF">B0T24DRAFT_212988</name>
</gene>
<keyword evidence="2" id="KW-1133">Transmembrane helix</keyword>
<dbReference type="EMBL" id="JAULSN010000003">
    <property type="protein sequence ID" value="KAK3376004.1"/>
    <property type="molecule type" value="Genomic_DNA"/>
</dbReference>
<keyword evidence="2" id="KW-0812">Transmembrane</keyword>
<proteinExistence type="predicted"/>
<feature type="transmembrane region" description="Helical" evidence="2">
    <location>
        <begin position="56"/>
        <end position="77"/>
    </location>
</feature>
<evidence type="ECO:0000313" key="4">
    <source>
        <dbReference type="Proteomes" id="UP001287356"/>
    </source>
</evidence>
<comment type="caution">
    <text evidence="3">The sequence shown here is derived from an EMBL/GenBank/DDBJ whole genome shotgun (WGS) entry which is preliminary data.</text>
</comment>
<dbReference type="Proteomes" id="UP001287356">
    <property type="component" value="Unassembled WGS sequence"/>
</dbReference>
<evidence type="ECO:0000256" key="1">
    <source>
        <dbReference type="SAM" id="MobiDB-lite"/>
    </source>
</evidence>
<reference evidence="3" key="2">
    <citation type="submission" date="2023-06" db="EMBL/GenBank/DDBJ databases">
        <authorList>
            <consortium name="Lawrence Berkeley National Laboratory"/>
            <person name="Haridas S."/>
            <person name="Hensen N."/>
            <person name="Bonometti L."/>
            <person name="Westerberg I."/>
            <person name="Brannstrom I.O."/>
            <person name="Guillou S."/>
            <person name="Cros-Aarteil S."/>
            <person name="Calhoun S."/>
            <person name="Kuo A."/>
            <person name="Mondo S."/>
            <person name="Pangilinan J."/>
            <person name="Riley R."/>
            <person name="Labutti K."/>
            <person name="Andreopoulos B."/>
            <person name="Lipzen A."/>
            <person name="Chen C."/>
            <person name="Yanf M."/>
            <person name="Daum C."/>
            <person name="Ng V."/>
            <person name="Clum A."/>
            <person name="Steindorff A."/>
            <person name="Ohm R."/>
            <person name="Martin F."/>
            <person name="Silar P."/>
            <person name="Natvig D."/>
            <person name="Lalanne C."/>
            <person name="Gautier V."/>
            <person name="Ament-Velasquez S.L."/>
            <person name="Kruys A."/>
            <person name="Hutchinson M.I."/>
            <person name="Powell A.J."/>
            <person name="Barry K."/>
            <person name="Miller A.N."/>
            <person name="Grigoriev I.V."/>
            <person name="Debuchy R."/>
            <person name="Gladieux P."/>
            <person name="Thoren M.H."/>
            <person name="Johannesson H."/>
        </authorList>
    </citation>
    <scope>NUCLEOTIDE SEQUENCE</scope>
    <source>
        <strain evidence="3">CBS 958.72</strain>
    </source>
</reference>
<evidence type="ECO:0000313" key="3">
    <source>
        <dbReference type="EMBL" id="KAK3376004.1"/>
    </source>
</evidence>
<protein>
    <submittedName>
        <fullName evidence="3">Uncharacterized protein</fullName>
    </submittedName>
</protein>
<keyword evidence="2" id="KW-0472">Membrane</keyword>
<evidence type="ECO:0000256" key="2">
    <source>
        <dbReference type="SAM" id="Phobius"/>
    </source>
</evidence>